<name>A0AC58I4G4_DANRE</name>
<sequence length="253" mass="27855">MHPHHSGYGNSGPAVLYLIWSRGWDGDRLLEVHPGACFCSGHHNLWEVHRLSVFVKSFKDREQVSRVPGLTLGEAQQAWKNAAHPALQNRHKDLAWMVAHEILPVRAVMHSRGMAKTSICPRPGCSSPETVRHLLWECGAARDLWAATGPLYQRNLPAGGAQMSYHLAIHGVGRGATDMEKEDFTALWLTLNAIKDAIWVTRNLLVAKGVTVPLHRAKHIASSTLEGYRAPTLGRGGRGHTRRVPAATVPGRP</sequence>
<accession>A0AC58I4G4</accession>
<organism evidence="1 2">
    <name type="scientific">Danio rerio</name>
    <name type="common">Zebrafish</name>
    <name type="synonym">Brachydanio rerio</name>
    <dbReference type="NCBI Taxonomy" id="7955"/>
    <lineage>
        <taxon>Eukaryota</taxon>
        <taxon>Metazoa</taxon>
        <taxon>Chordata</taxon>
        <taxon>Craniata</taxon>
        <taxon>Vertebrata</taxon>
        <taxon>Euteleostomi</taxon>
        <taxon>Actinopterygii</taxon>
        <taxon>Neopterygii</taxon>
        <taxon>Teleostei</taxon>
        <taxon>Ostariophysi</taxon>
        <taxon>Cypriniformes</taxon>
        <taxon>Danionidae</taxon>
        <taxon>Danioninae</taxon>
        <taxon>Danio</taxon>
    </lineage>
</organism>
<evidence type="ECO:0000313" key="2">
    <source>
        <dbReference type="RefSeq" id="XP_073789123.1"/>
    </source>
</evidence>
<reference evidence="2" key="1">
    <citation type="submission" date="2025-08" db="UniProtKB">
        <authorList>
            <consortium name="RefSeq"/>
        </authorList>
    </citation>
    <scope>IDENTIFICATION</scope>
    <source>
        <strain evidence="2">Tuebingen</strain>
        <tissue evidence="2">Fibroblasts and whole tissue</tissue>
    </source>
</reference>
<dbReference type="RefSeq" id="XP_073789123.1">
    <property type="nucleotide sequence ID" value="XM_073933022.1"/>
</dbReference>
<protein>
    <submittedName>
        <fullName evidence="2">Uncharacterized protein</fullName>
    </submittedName>
</protein>
<evidence type="ECO:0000313" key="1">
    <source>
        <dbReference type="Proteomes" id="UP000000437"/>
    </source>
</evidence>
<dbReference type="Proteomes" id="UP000000437">
    <property type="component" value="Chromosome 2"/>
</dbReference>
<gene>
    <name evidence="2" type="primary">LOC141379229</name>
</gene>
<proteinExistence type="predicted"/>
<keyword evidence="1" id="KW-1185">Reference proteome</keyword>